<dbReference type="PANTHER" id="PTHR38116:SF1">
    <property type="entry name" value="BZIP DOMAIN-CONTAINING PROTEIN"/>
    <property type="match status" value="1"/>
</dbReference>
<dbReference type="Proteomes" id="UP000077002">
    <property type="component" value="Unassembled WGS sequence"/>
</dbReference>
<organism evidence="2 3">
    <name type="scientific">Fonsecaea monophora</name>
    <dbReference type="NCBI Taxonomy" id="254056"/>
    <lineage>
        <taxon>Eukaryota</taxon>
        <taxon>Fungi</taxon>
        <taxon>Dikarya</taxon>
        <taxon>Ascomycota</taxon>
        <taxon>Pezizomycotina</taxon>
        <taxon>Eurotiomycetes</taxon>
        <taxon>Chaetothyriomycetidae</taxon>
        <taxon>Chaetothyriales</taxon>
        <taxon>Herpotrichiellaceae</taxon>
        <taxon>Fonsecaea</taxon>
    </lineage>
</organism>
<proteinExistence type="predicted"/>
<dbReference type="EMBL" id="LVKK01000018">
    <property type="protein sequence ID" value="OAG42206.1"/>
    <property type="molecule type" value="Genomic_DNA"/>
</dbReference>
<dbReference type="Pfam" id="PF11905">
    <property type="entry name" value="DUF3425"/>
    <property type="match status" value="1"/>
</dbReference>
<feature type="region of interest" description="Disordered" evidence="1">
    <location>
        <begin position="31"/>
        <end position="97"/>
    </location>
</feature>
<dbReference type="PANTHER" id="PTHR38116">
    <property type="entry name" value="CHROMOSOME 7, WHOLE GENOME SHOTGUN SEQUENCE"/>
    <property type="match status" value="1"/>
</dbReference>
<gene>
    <name evidence="2" type="ORF">AYO21_03660</name>
</gene>
<dbReference type="AlphaFoldDB" id="A0A177FEK6"/>
<dbReference type="GeneID" id="34598831"/>
<name>A0A177FEK6_9EURO</name>
<evidence type="ECO:0000256" key="1">
    <source>
        <dbReference type="SAM" id="MobiDB-lite"/>
    </source>
</evidence>
<protein>
    <recommendedName>
        <fullName evidence="4">BZIP domain-containing protein</fullName>
    </recommendedName>
</protein>
<comment type="caution">
    <text evidence="2">The sequence shown here is derived from an EMBL/GenBank/DDBJ whole genome shotgun (WGS) entry which is preliminary data.</text>
</comment>
<feature type="compositionally biased region" description="Basic residues" evidence="1">
    <location>
        <begin position="45"/>
        <end position="67"/>
    </location>
</feature>
<accession>A0A177FEK6</accession>
<keyword evidence="3" id="KW-1185">Reference proteome</keyword>
<dbReference type="InterPro" id="IPR021833">
    <property type="entry name" value="DUF3425"/>
</dbReference>
<dbReference type="RefSeq" id="XP_022514158.1">
    <property type="nucleotide sequence ID" value="XM_022653634.1"/>
</dbReference>
<evidence type="ECO:0000313" key="2">
    <source>
        <dbReference type="EMBL" id="OAG42206.1"/>
    </source>
</evidence>
<dbReference type="OrthoDB" id="2245989at2759"/>
<sequence>MAQIIHQPDINVYDDITLPSVLSLRLQNEMHGPDDDWSGTTDPAKRRKIQNRLHQRAWRRRQVKQRKLGVTAKDPSADSEVVRQGSRTRDTSCSEASEPPINLWRCSDDVDKTQRSLTRFEEYAYSRYLEGSPRTDLLLTLIKFNVFRALMANDKTLGFVNQWLQCEAISPFFRSPDGTQAVVQTCPANLRPTDLQLIVAHHPWIDLLPDPRMRNNILLLGDDYDDEPLCHDVVDNRHGKQSESLIVWGDPCDPDSWEIGEDFCKKWPSVVQGCHRLFKATNNWRVRRGEPKLFPDTLCTPR</sequence>
<evidence type="ECO:0000313" key="3">
    <source>
        <dbReference type="Proteomes" id="UP000077002"/>
    </source>
</evidence>
<reference evidence="2 3" key="1">
    <citation type="submission" date="2016-03" db="EMBL/GenBank/DDBJ databases">
        <title>Draft genome sequence of the Fonsecaea monophora CBS 269.37.</title>
        <authorList>
            <person name="Bombassaro A."/>
            <person name="Vinicius W.A."/>
            <person name="De Hoog S."/>
            <person name="Sun J."/>
            <person name="Souza E.M."/>
            <person name="Raittz R.T."/>
            <person name="Costa F."/>
            <person name="Leao A.C."/>
            <person name="Tadra-Sfeir M.Z."/>
            <person name="Baura V."/>
            <person name="Balsanelli E."/>
            <person name="Pedrosa F.O."/>
            <person name="Moreno L.F."/>
            <person name="Steffens M.B."/>
            <person name="Xi L."/>
            <person name="Bocca A.L."/>
            <person name="Felipe M.S."/>
            <person name="Teixeira M."/>
            <person name="Telles Filho F.Q."/>
            <person name="Azevedo C.M."/>
            <person name="Gomes R."/>
            <person name="Vicente V.A."/>
        </authorList>
    </citation>
    <scope>NUCLEOTIDE SEQUENCE [LARGE SCALE GENOMIC DNA]</scope>
    <source>
        <strain evidence="2 3">CBS 269.37</strain>
    </source>
</reference>
<evidence type="ECO:0008006" key="4">
    <source>
        <dbReference type="Google" id="ProtNLM"/>
    </source>
</evidence>